<feature type="domain" description="EGF-like" evidence="2">
    <location>
        <begin position="291"/>
        <end position="337"/>
    </location>
</feature>
<feature type="non-terminal residue" evidence="3">
    <location>
        <position position="1"/>
    </location>
</feature>
<dbReference type="EMBL" id="AHGT01000001">
    <property type="protein sequence ID" value="ESU39684.1"/>
    <property type="molecule type" value="Genomic_DNA"/>
</dbReference>
<dbReference type="InterPro" id="IPR005127">
    <property type="entry name" value="Giardia_VSP"/>
</dbReference>
<dbReference type="SMART" id="SM00181">
    <property type="entry name" value="EGF"/>
    <property type="match status" value="5"/>
</dbReference>
<dbReference type="InterPro" id="IPR009030">
    <property type="entry name" value="Growth_fac_rcpt_cys_sf"/>
</dbReference>
<dbReference type="VEuPathDB" id="GiardiaDB:QR46_4933"/>
<organism evidence="3 4">
    <name type="scientific">Giardia intestinalis</name>
    <name type="common">Giardia lamblia</name>
    <dbReference type="NCBI Taxonomy" id="5741"/>
    <lineage>
        <taxon>Eukaryota</taxon>
        <taxon>Metamonada</taxon>
        <taxon>Diplomonadida</taxon>
        <taxon>Hexamitidae</taxon>
        <taxon>Giardiinae</taxon>
        <taxon>Giardia</taxon>
    </lineage>
</organism>
<dbReference type="PANTHER" id="PTHR23275">
    <property type="entry name" value="CABRIOLET.-RELATED"/>
    <property type="match status" value="1"/>
</dbReference>
<feature type="domain" description="EGF-like" evidence="2">
    <location>
        <begin position="123"/>
        <end position="170"/>
    </location>
</feature>
<dbReference type="AlphaFoldDB" id="V6TM38"/>
<feature type="transmembrane region" description="Helical" evidence="1">
    <location>
        <begin position="674"/>
        <end position="698"/>
    </location>
</feature>
<sequence>VSTIAATCQADKCETVDSAEICTECKVGGVPVDGFCWPPGSPQAAAAGCTQADGTALDKTAATCEKCGDGYFLFMGGCYKTTDGPGNEICTTAKDGVCTTCKTDNGLFKNPAATPEKGSECILCSDATDRNGVTGVKDCLKCQAPGGNTGAATCTECQAGYYKDAKGACVQCQGNCATCETSATHCTSCKGNTFLKTDTNTCVEAGQCTGSKYPDPSTGKCTACNGAAEQGGIPECTACKYNATVSKPQCTNCGSKKVKTAIDGTTTCVTVTSDCVDENHFKADDNSACYLCSDISGNNENTNKGVADCNKCTKEAGTKTTCSECLSGRFLETNTCTKKCADTCAKCTAETDINKCTECMPGYFLKTEGETKECVLCSDTTNGGIDGCSLCSNNNGFKCTECKANYKKQSNGGANDDYTCVKTCEDDTACGGTSGACDAIVIDNTGKELHYCSYCGDSNKVPIDGKCVNTGSINGNTGCTSHICKSCAQGYFLYMGGCYSTTNAPGNYMCKTAANGVCTTPNANNKYFIVPEAKATDQSVLACGNPLGTIVDTKAYVGVDGCSQCKAPAALTEAGMASATCTSCDSSKKPNKGGSGCFACTVSGCSHCNRDDMCEKCDNNKKVSPGRKSCVDGCPSNSTDTDSVCVCNDGYSPDDAGTSCVSSGANRGGLSTGAIAGISVAVVVVVGGLVGFLCWWFLCRGKA</sequence>
<dbReference type="InterPro" id="IPR006212">
    <property type="entry name" value="Furin_repeat"/>
</dbReference>
<evidence type="ECO:0000313" key="4">
    <source>
        <dbReference type="Proteomes" id="UP000018320"/>
    </source>
</evidence>
<dbReference type="SMART" id="SM00261">
    <property type="entry name" value="FU"/>
    <property type="match status" value="4"/>
</dbReference>
<proteinExistence type="predicted"/>
<dbReference type="Pfam" id="PF03302">
    <property type="entry name" value="VSP"/>
    <property type="match status" value="1"/>
</dbReference>
<reference evidence="4" key="1">
    <citation type="submission" date="2012-02" db="EMBL/GenBank/DDBJ databases">
        <title>Genome sequencing of Giardia lamblia Genotypes A2 and B isolates (DH and GS) and comparative analysis with the genomes of Genotypes A1 and E (WB and Pig).</title>
        <authorList>
            <person name="Adam R."/>
            <person name="Dahlstrom E."/>
            <person name="Martens C."/>
            <person name="Bruno D."/>
            <person name="Barbian K."/>
            <person name="Porcella S.F."/>
            <person name="Nash T."/>
        </authorList>
    </citation>
    <scope>NUCLEOTIDE SEQUENCE</scope>
    <source>
        <strain evidence="4">DH</strain>
    </source>
</reference>
<keyword evidence="1" id="KW-1133">Transmembrane helix</keyword>
<dbReference type="InterPro" id="IPR052798">
    <property type="entry name" value="Giardia_VSA"/>
</dbReference>
<dbReference type="InterPro" id="IPR000742">
    <property type="entry name" value="EGF"/>
</dbReference>
<dbReference type="SUPFAM" id="SSF57184">
    <property type="entry name" value="Growth factor receptor domain"/>
    <property type="match status" value="3"/>
</dbReference>
<evidence type="ECO:0000259" key="2">
    <source>
        <dbReference type="SMART" id="SM00181"/>
    </source>
</evidence>
<dbReference type="Gene3D" id="2.10.220.10">
    <property type="entry name" value="Hormone Receptor, Insulin-like Growth Factor Receptor 1, Chain A, domain 2"/>
    <property type="match status" value="2"/>
</dbReference>
<feature type="domain" description="EGF-like" evidence="2">
    <location>
        <begin position="171"/>
        <end position="203"/>
    </location>
</feature>
<feature type="domain" description="EGF-like" evidence="2">
    <location>
        <begin position="376"/>
        <end position="421"/>
    </location>
</feature>
<dbReference type="PANTHER" id="PTHR23275:SF100">
    <property type="entry name" value="EGF-LIKE DOMAIN-CONTAINING PROTEIN"/>
    <property type="match status" value="1"/>
</dbReference>
<evidence type="ECO:0000256" key="1">
    <source>
        <dbReference type="SAM" id="Phobius"/>
    </source>
</evidence>
<gene>
    <name evidence="3" type="ORF">DHA2_151277</name>
</gene>
<accession>V6TM38</accession>
<protein>
    <submittedName>
        <fullName evidence="3">Variant-specific surface protein</fullName>
    </submittedName>
</protein>
<evidence type="ECO:0000313" key="3">
    <source>
        <dbReference type="EMBL" id="ESU39684.1"/>
    </source>
</evidence>
<keyword evidence="1" id="KW-0472">Membrane</keyword>
<name>V6TM38_GIAIN</name>
<dbReference type="VEuPathDB" id="GiardiaDB:GL50803_00114674"/>
<dbReference type="Proteomes" id="UP000018320">
    <property type="component" value="Unassembled WGS sequence"/>
</dbReference>
<reference evidence="3 4" key="2">
    <citation type="journal article" date="2013" name="Genome Biol. Evol.">
        <title>Genome sequencing of Giardia lamblia genotypes A2 and B isolates (DH and GS) and comparative analysis with the genomes of genotypes A1 and E (WB and Pig).</title>
        <authorList>
            <person name="Adam R.D."/>
            <person name="Dahlstrom E.W."/>
            <person name="Martens C.A."/>
            <person name="Bruno D.P."/>
            <person name="Barbian K.D."/>
            <person name="Ricklefs S.M."/>
            <person name="Hernandez M.M."/>
            <person name="Narla N.P."/>
            <person name="Patel R.B."/>
            <person name="Porcella S.F."/>
            <person name="Nash T.E."/>
        </authorList>
    </citation>
    <scope>NUCLEOTIDE SEQUENCE [LARGE SCALE GENOMIC DNA]</scope>
    <source>
        <strain evidence="3 4">DH</strain>
    </source>
</reference>
<dbReference type="VEuPathDB" id="GiardiaDB:GL50581_311"/>
<dbReference type="VEuPathDB" id="GiardiaDB:DHA2_151277"/>
<feature type="domain" description="EGF-like" evidence="2">
    <location>
        <begin position="339"/>
        <end position="375"/>
    </location>
</feature>
<comment type="caution">
    <text evidence="3">The sequence shown here is derived from an EMBL/GenBank/DDBJ whole genome shotgun (WGS) entry which is preliminary data.</text>
</comment>
<keyword evidence="1" id="KW-0812">Transmembrane</keyword>